<evidence type="ECO:0000259" key="4">
    <source>
        <dbReference type="SMART" id="SM00917"/>
    </source>
</evidence>
<organism evidence="5 6">
    <name type="scientific">Pelotomaculum thermopropionicum</name>
    <dbReference type="NCBI Taxonomy" id="110500"/>
    <lineage>
        <taxon>Bacteria</taxon>
        <taxon>Bacillati</taxon>
        <taxon>Bacillota</taxon>
        <taxon>Clostridia</taxon>
        <taxon>Eubacteriales</taxon>
        <taxon>Desulfotomaculaceae</taxon>
        <taxon>Pelotomaculum</taxon>
    </lineage>
</organism>
<sequence length="213" mass="23967">SRTYEHIAPELVGNRRRVLISELSGMSNLLYKYKELDLQLVDQTPEDRRLLEEIKHLENQGFQFEGAEGSFELLTRKVFNGYREPFTLESLRLMIEKKENGLPYAEAIIKVKVGDRIVHTAAEGNGPVNALDNAARKALEEFFPCIKKMHLTDYKVRVLDEKDGTGAVVRVHIETAAGRHSWGTVGVSSNIIEASWQALADSIAYGLLKLENA</sequence>
<dbReference type="InterPro" id="IPR005675">
    <property type="entry name" value="Citramal_synthase"/>
</dbReference>
<dbReference type="InterPro" id="IPR013709">
    <property type="entry name" value="2-isopropylmalate_synth_dimer"/>
</dbReference>
<comment type="pathway">
    <text evidence="3">Amino-acid biosynthesis.</text>
</comment>
<dbReference type="InterPro" id="IPR036230">
    <property type="entry name" value="LeuA_allosteric_dom_sf"/>
</dbReference>
<dbReference type="Gene3D" id="3.30.160.270">
    <property type="match status" value="1"/>
</dbReference>
<keyword evidence="2" id="KW-0808">Transferase</keyword>
<proteinExistence type="inferred from homology"/>
<dbReference type="Gene3D" id="1.10.238.260">
    <property type="match status" value="1"/>
</dbReference>
<dbReference type="SUPFAM" id="SSF110921">
    <property type="entry name" value="2-isopropylmalate synthase LeuA, allosteric (dimerisation) domain"/>
    <property type="match status" value="1"/>
</dbReference>
<feature type="domain" description="2-isopropylmalate synthase LeuA allosteric (dimerisation)" evidence="4">
    <location>
        <begin position="65"/>
        <end position="207"/>
    </location>
</feature>
<dbReference type="PANTHER" id="PTHR43538:SF1">
    <property type="entry name" value="(R)-CITRAMALATE SYNTHASE"/>
    <property type="match status" value="1"/>
</dbReference>
<evidence type="ECO:0000313" key="5">
    <source>
        <dbReference type="EMBL" id="KUK83912.1"/>
    </source>
</evidence>
<dbReference type="GO" id="GO:0003852">
    <property type="term" value="F:2-isopropylmalate synthase activity"/>
    <property type="evidence" value="ECO:0007669"/>
    <property type="project" value="InterPro"/>
</dbReference>
<dbReference type="PATRIC" id="fig|110500.4.peg.314"/>
<dbReference type="EMBL" id="LGGS01000011">
    <property type="protein sequence ID" value="KUK83912.1"/>
    <property type="molecule type" value="Genomic_DNA"/>
</dbReference>
<dbReference type="AlphaFoldDB" id="A0A101HV53"/>
<comment type="similarity">
    <text evidence="1">Belongs to the alpha-IPM synthase/homocitrate synthase family.</text>
</comment>
<accession>A0A101HV53</accession>
<evidence type="ECO:0000256" key="3">
    <source>
        <dbReference type="ARBA" id="ARBA00029440"/>
    </source>
</evidence>
<dbReference type="Proteomes" id="UP000054705">
    <property type="component" value="Unassembled WGS sequence"/>
</dbReference>
<evidence type="ECO:0000313" key="6">
    <source>
        <dbReference type="Proteomes" id="UP000054705"/>
    </source>
</evidence>
<evidence type="ECO:0000256" key="1">
    <source>
        <dbReference type="ARBA" id="ARBA00006154"/>
    </source>
</evidence>
<protein>
    <submittedName>
        <fullName evidence="5">Isopropylmalate/homocitrate/citramalate synthase</fullName>
    </submittedName>
</protein>
<comment type="caution">
    <text evidence="5">The sequence shown here is derived from an EMBL/GenBank/DDBJ whole genome shotgun (WGS) entry which is preliminary data.</text>
</comment>
<evidence type="ECO:0000256" key="2">
    <source>
        <dbReference type="ARBA" id="ARBA00022679"/>
    </source>
</evidence>
<gene>
    <name evidence="5" type="ORF">XD97_0074</name>
</gene>
<dbReference type="SMART" id="SM00917">
    <property type="entry name" value="LeuA_dimer"/>
    <property type="match status" value="1"/>
</dbReference>
<dbReference type="PANTHER" id="PTHR43538">
    <property type="entry name" value="ALPHA-IPM SYNTHASE/HOMOCITRATE SYNTHASE"/>
    <property type="match status" value="1"/>
</dbReference>
<reference evidence="6" key="1">
    <citation type="journal article" date="2015" name="MBio">
        <title>Genome-Resolved Metagenomic Analysis Reveals Roles for Candidate Phyla and Other Microbial Community Members in Biogeochemical Transformations in Oil Reservoirs.</title>
        <authorList>
            <person name="Hu P."/>
            <person name="Tom L."/>
            <person name="Singh A."/>
            <person name="Thomas B.C."/>
            <person name="Baker B.J."/>
            <person name="Piceno Y.M."/>
            <person name="Andersen G.L."/>
            <person name="Banfield J.F."/>
        </authorList>
    </citation>
    <scope>NUCLEOTIDE SEQUENCE [LARGE SCALE GENOMIC DNA]</scope>
</reference>
<feature type="non-terminal residue" evidence="5">
    <location>
        <position position="1"/>
    </location>
</feature>
<dbReference type="Pfam" id="PF08502">
    <property type="entry name" value="LeuA_dimer"/>
    <property type="match status" value="1"/>
</dbReference>
<dbReference type="GO" id="GO:0009098">
    <property type="term" value="P:L-leucine biosynthetic process"/>
    <property type="evidence" value="ECO:0007669"/>
    <property type="project" value="InterPro"/>
</dbReference>
<name>A0A101HV53_9FIRM</name>